<dbReference type="GO" id="GO:0016020">
    <property type="term" value="C:membrane"/>
    <property type="evidence" value="ECO:0007669"/>
    <property type="project" value="InterPro"/>
</dbReference>
<evidence type="ECO:0000313" key="15">
    <source>
        <dbReference type="EMBL" id="KTC65423.1"/>
    </source>
</evidence>
<dbReference type="GO" id="GO:0006605">
    <property type="term" value="P:protein targeting"/>
    <property type="evidence" value="ECO:0007669"/>
    <property type="project" value="InterPro"/>
</dbReference>
<dbReference type="KEGG" id="ladl:NCTC12735_00374"/>
<dbReference type="InterPro" id="IPR011115">
    <property type="entry name" value="SecA_DEAD"/>
</dbReference>
<evidence type="ECO:0000256" key="4">
    <source>
        <dbReference type="ARBA" id="ARBA00022519"/>
    </source>
</evidence>
<keyword evidence="2" id="KW-1003">Cell membrane</keyword>
<dbReference type="InterPro" id="IPR044722">
    <property type="entry name" value="SecA_SF2_C"/>
</dbReference>
<organism evidence="15 17">
    <name type="scientific">Legionella adelaidensis</name>
    <dbReference type="NCBI Taxonomy" id="45056"/>
    <lineage>
        <taxon>Bacteria</taxon>
        <taxon>Pseudomonadati</taxon>
        <taxon>Pseudomonadota</taxon>
        <taxon>Gammaproteobacteria</taxon>
        <taxon>Legionellales</taxon>
        <taxon>Legionellaceae</taxon>
        <taxon>Legionella</taxon>
    </lineage>
</organism>
<evidence type="ECO:0000259" key="13">
    <source>
        <dbReference type="PROSITE" id="PS51194"/>
    </source>
</evidence>
<keyword evidence="17" id="KW-1185">Reference proteome</keyword>
<evidence type="ECO:0000256" key="10">
    <source>
        <dbReference type="ARBA" id="ARBA00023136"/>
    </source>
</evidence>
<evidence type="ECO:0000256" key="5">
    <source>
        <dbReference type="ARBA" id="ARBA00022741"/>
    </source>
</evidence>
<dbReference type="RefSeq" id="WP_058461187.1">
    <property type="nucleotide sequence ID" value="NZ_CAAAHS010000003.1"/>
</dbReference>
<keyword evidence="9" id="KW-0811">Translocation</keyword>
<feature type="region of interest" description="Disordered" evidence="11">
    <location>
        <begin position="2920"/>
        <end position="2944"/>
    </location>
</feature>
<dbReference type="GO" id="GO:0017038">
    <property type="term" value="P:protein import"/>
    <property type="evidence" value="ECO:0007669"/>
    <property type="project" value="InterPro"/>
</dbReference>
<evidence type="ECO:0000256" key="7">
    <source>
        <dbReference type="ARBA" id="ARBA00022927"/>
    </source>
</evidence>
<keyword evidence="5" id="KW-0547">Nucleotide-binding</keyword>
<keyword evidence="4" id="KW-0997">Cell inner membrane</keyword>
<evidence type="ECO:0000259" key="14">
    <source>
        <dbReference type="PROSITE" id="PS51196"/>
    </source>
</evidence>
<feature type="domain" description="Helicase C-terminal" evidence="13">
    <location>
        <begin position="2477"/>
        <end position="2634"/>
    </location>
</feature>
<feature type="compositionally biased region" description="Basic and acidic residues" evidence="11">
    <location>
        <begin position="3001"/>
        <end position="3010"/>
    </location>
</feature>
<feature type="transmembrane region" description="Helical" evidence="12">
    <location>
        <begin position="2858"/>
        <end position="2886"/>
    </location>
</feature>
<dbReference type="OrthoDB" id="5630235at2"/>
<dbReference type="EMBL" id="LR134418">
    <property type="protein sequence ID" value="VEH84755.1"/>
    <property type="molecule type" value="Genomic_DNA"/>
</dbReference>
<proteinExistence type="predicted"/>
<dbReference type="PROSITE" id="PS51196">
    <property type="entry name" value="SECA_MOTOR_DEAD"/>
    <property type="match status" value="1"/>
</dbReference>
<feature type="transmembrane region" description="Helical" evidence="12">
    <location>
        <begin position="2893"/>
        <end position="2914"/>
    </location>
</feature>
<dbReference type="GO" id="GO:0006886">
    <property type="term" value="P:intracellular protein transport"/>
    <property type="evidence" value="ECO:0007669"/>
    <property type="project" value="InterPro"/>
</dbReference>
<evidence type="ECO:0000256" key="2">
    <source>
        <dbReference type="ARBA" id="ARBA00022475"/>
    </source>
</evidence>
<dbReference type="Pfam" id="PF07517">
    <property type="entry name" value="SecA_DEAD"/>
    <property type="match status" value="1"/>
</dbReference>
<evidence type="ECO:0000256" key="1">
    <source>
        <dbReference type="ARBA" id="ARBA00022448"/>
    </source>
</evidence>
<dbReference type="Proteomes" id="UP000054859">
    <property type="component" value="Unassembled WGS sequence"/>
</dbReference>
<gene>
    <name evidence="16" type="primary">secA_1</name>
    <name evidence="15" type="ORF">Lade_0081</name>
    <name evidence="16" type="ORF">NCTC12735_00374</name>
</gene>
<dbReference type="STRING" id="45056.Lade_0081"/>
<keyword evidence="3" id="KW-0963">Cytoplasm</keyword>
<accession>A0A0W0R2W3</accession>
<dbReference type="Proteomes" id="UP000281170">
    <property type="component" value="Plasmid 9"/>
</dbReference>
<evidence type="ECO:0000256" key="11">
    <source>
        <dbReference type="SAM" id="MobiDB-lite"/>
    </source>
</evidence>
<feature type="compositionally biased region" description="Acidic residues" evidence="11">
    <location>
        <begin position="2934"/>
        <end position="2944"/>
    </location>
</feature>
<evidence type="ECO:0000313" key="17">
    <source>
        <dbReference type="Proteomes" id="UP000054859"/>
    </source>
</evidence>
<dbReference type="PANTHER" id="PTHR30612:SF0">
    <property type="entry name" value="CHLOROPLAST PROTEIN-TRANSPORTING ATPASE"/>
    <property type="match status" value="1"/>
</dbReference>
<evidence type="ECO:0000256" key="12">
    <source>
        <dbReference type="SAM" id="Phobius"/>
    </source>
</evidence>
<evidence type="ECO:0000256" key="8">
    <source>
        <dbReference type="ARBA" id="ARBA00022967"/>
    </source>
</evidence>
<sequence>MKIEANILDQLFEIYKESLGVHADIPLDKKPFIAAFQFIENHQVDTFDWEALSQSPAQADLVALLKKCITVENDHLAFDELAASAALIPFEQALDRSQKLYLARDVETTGIQEKYLKSQLSSHEPLTELDIKRFIVNTGMQEHIHVISSPAHMGLFLNNTRIKHQDDHEPYSVAFMVNTTSETTTPNWVSVNITINPLSNSVTYTANSGHPLNITQKAALEDFINKGIKFEGTTIAGETFTAFPGAKITGKIASSDSGKLHGYKTLHALYKDKALEDFVADNARAQEFAGLGDDIQATKQFVYQVELEAIQVNDDEVDILEKPLQDALQLGKVKKEVLQEQFDLLNFSISTVAAQQHPLVGEQLAEFQLYHKKVTFPGQQPEPLLSSIDYQQFLLLIHEKLKKSGTAKQLDEMVIACYDNAAIQGLIAYNETNAPVPFKTLTLNLDNLSLDTENARHSFLFHLKTMLLTMSDSNLSALKFIDTKNQMTEEMVEEIARFVANRPIAMDITLPAPFQNSKAQKNIDEATSDTIRSKNIAAFGKQASVSQELPEARQEVRKRPRMGSKQNLAIDIELQQEQQVEVAVDASAEQGGQTGDLEASDAELYTIFKFQAALSAGEFSNASKSFLVDSSQQEAFQLWLNWTGALTLEEALRPDTGFQISKTACAELLRHKDKFQYGIDFSNLPPGFLLKTEGPTTYIHFDENFKLLAEYNPLQVQANEFTSEKPLPHSLFKKWLAAVSPTDSIKLAWDKIDAAEYNKIAQQTFKQFLPQLLLLDQTELAHLFALSFDQDTFRPQQFRFLLENSRQLQTVLTANPKDKNIDKVLTELFSGQKKEALDFINGYSEKMPAKEKHLITLLVHDDPSLLQKVTYLLDLVPTINLNALLQLHLQLGEKGIEQLTKLAESDLTLFKELDETVFAQTKSYVPVLTEEYSDAINAIKGFSANEKVWWNTLLQQHCKAQNDVNLVDMVNAFKAFKEKLKTFETHDEKPLALPPSCAITGVKSLPVALSRILNLLEHSSKQNRHAQWALIGQLDLSSNGAIKLAKPDVKKWAFITPEMRVSSPHETQGNVFASVTQYSAPTRWNKIKAADPADLYENFFRFVAYQEKNGQLPLDFYRHTHQALSDSGLSLEVKKELYPLIAAATTKVTNVSSIKLEEAIRDVDHLIKLFVDTPLPGITPAGLKENARLTITKLLSSLREVPSLVVLNRLVSLISSSLSGPISIARNLSKLERANNDLNRHVESYGSCVYEGLKDYSAEEYNNPQLFFEHMAVVNRIAEALEDNDLDAQLLMRMISSFQITPENIDIVLDNNFSDVKGVNRKRRNEALLLLRNLSVVNHPELRPLTFADLTAILDAVDHTPKAVIDVLKGFQLSGTQPLAAYFPEDILENYGKEGIPEDIARLIATNFSEQQQGQISKLLLRFSQPGDNLHYGELVNKIIAITKTLASVEKNIFVSKLTGSPGLLVNPQALSDENNYFVKLLDSITAKGSPSEFLNFVASERDLFHHASQEAIDAFFVTAQSGEKTIPALAQKFLVYQDRIVPGIKEIENLVIAQLDLSPRLHRVLLKTPVEQLTAGSNVVHDKKHLITTQERELAGVLKAIQNGDSIDLNTIRITTSHFAKEANLEKNDSIIQYQSTLREINKPKNITLEDMGRISQNPAAILLFAYLNDSLPEQERIAFEKRYKEKIEKQFETHPSILLNKDFIPFLQNNPEFFNAMVAKDMLTAAGSPDLLEDDKKLGLLFEGLEKDLQTVADLKNQTATLHQELKEMDAELSKYPFVLVSLFKKINTLAAANPTSKRQFLELYDRYLDHYSPEKHGELLKYLDDFVSRLEKSFETIEDKNIVLSLCLQFNNDKDENFQPEKLLQLLDIVDSVAEKHRLTLLKIAVALINNEKDFTLKEFKELSELAHAKPELADALTTIYKKAPFPTIEQIKTWHELADKSRDYALTMHDLHKTYDKAPCHRELFYHGDPLNGFHISKAQEQLRQFKGLKQDVINIEAFKAKTDAMRDKNSDELLSILAKFNPKNPSYDPALAKDYDTLVAVAAELLHRSKGKDEKDMVTGDFALGSSMEINTTQYLAILSSLKTPGHVTSQIGTGEGKSRIMMISIACQNALGKTVDFVTSDAQLATRDFVEYQAYFEMMGAKSSMIFANTDPSQYQIGGINFSDPSNLSLFRNKARSLGKGELVLDPDERSRALLLDEADKTYFDVADTRFNFSTESDENIRGMSFVYSLLMEYFAQETVALSTPLNDKTSISPLDLYYENIDLSREKFLQFASGKCKSSDLMRLKALSNEQIEQWQVSAVTACQLKFKEDFVIEPDVLISTAHGPRISSEAQLLFANRVSKSSKFSFGVHQCLHAGLNIARNNLDAVKDLNLRTALSRCENPFFVQDEKQIVYSSTSKNLLDDYAKGTLKAVTGTSGSIIERQEAEALYGLATQQRLGKMQFVDVPRDKGMNRIDRAIRLMGNQRQQINTLVDQIKIARSKNQPILIIAENDEESEFLFKKLGEVFKNDSKLQHIHSQLSSKDEKELTGKAGFPGQITVSTDMIGRGTDISLKGGAKAHGLNVMVTYLPRPRDLAQIIGRSGRFGAMGETSLVLDKQRLKKELGKTTLTDGFYANTEAYIEREQALMDRKKQCERLIKNTVGDFRRSLTNSFFDDMLKQVDKGEQKKLLPAWTTFFDKSDKAWNEQWPHIQKELLAEEINVAKINLLFHDYENNVQKLWTNLKRTIQDTEVVCLDGKHPVEKLVDTVPHLELNDKTKKLLTSFSLSKYSLDTWKVYDRYDPGHEGRAVKYSHWSVPFIASLKGYANLLPFVNFSEARRPFANFRAWLEGHGQLFPDFRASPNKGKIIGGTLLGLIGAAIGVALVLTGVLAPLGIAVFGLSSVVTSAIVLGGAGLVAGTLTGLGAGAITDKLTRGGETTKDTTLASEDMQELSPDEEADVPESYAVLHGVGVADVHRSHQTDQREDEVVDALQVQTLEENPRKTVDKIDEEEIDKESHIGIDTR</sequence>
<dbReference type="PATRIC" id="fig|45056.6.peg.85"/>
<dbReference type="InterPro" id="IPR014018">
    <property type="entry name" value="SecA_motor_DEAD"/>
</dbReference>
<evidence type="ECO:0000256" key="6">
    <source>
        <dbReference type="ARBA" id="ARBA00022840"/>
    </source>
</evidence>
<dbReference type="InterPro" id="IPR000185">
    <property type="entry name" value="SecA"/>
</dbReference>
<feature type="domain" description="SecA family profile" evidence="14">
    <location>
        <begin position="1975"/>
        <end position="2622"/>
    </location>
</feature>
<dbReference type="PANTHER" id="PTHR30612">
    <property type="entry name" value="SECA INNER MEMBRANE COMPONENT OF SEC PROTEIN SECRETION SYSTEM"/>
    <property type="match status" value="1"/>
</dbReference>
<keyword evidence="16" id="KW-0614">Plasmid</keyword>
<keyword evidence="7" id="KW-0653">Protein transport</keyword>
<geneLocation type="plasmid" evidence="16 18">
    <name>9</name>
</geneLocation>
<dbReference type="PROSITE" id="PS51194">
    <property type="entry name" value="HELICASE_CTER"/>
    <property type="match status" value="1"/>
</dbReference>
<evidence type="ECO:0000256" key="3">
    <source>
        <dbReference type="ARBA" id="ARBA00022490"/>
    </source>
</evidence>
<evidence type="ECO:0000256" key="9">
    <source>
        <dbReference type="ARBA" id="ARBA00023010"/>
    </source>
</evidence>
<dbReference type="EMBL" id="LNKA01000001">
    <property type="protein sequence ID" value="KTC65423.1"/>
    <property type="molecule type" value="Genomic_DNA"/>
</dbReference>
<dbReference type="Gene3D" id="3.40.50.300">
    <property type="entry name" value="P-loop containing nucleotide triphosphate hydrolases"/>
    <property type="match status" value="2"/>
</dbReference>
<keyword evidence="12" id="KW-0812">Transmembrane</keyword>
<keyword evidence="12" id="KW-1133">Transmembrane helix</keyword>
<dbReference type="SUPFAM" id="SSF52540">
    <property type="entry name" value="P-loop containing nucleoside triphosphate hydrolases"/>
    <property type="match status" value="1"/>
</dbReference>
<dbReference type="Pfam" id="PF21090">
    <property type="entry name" value="P-loop_SecA"/>
    <property type="match status" value="1"/>
</dbReference>
<keyword evidence="1" id="KW-0813">Transport</keyword>
<dbReference type="InterPro" id="IPR001650">
    <property type="entry name" value="Helicase_C-like"/>
</dbReference>
<dbReference type="GO" id="GO:0005524">
    <property type="term" value="F:ATP binding"/>
    <property type="evidence" value="ECO:0007669"/>
    <property type="project" value="UniProtKB-KW"/>
</dbReference>
<keyword evidence="10 12" id="KW-0472">Membrane</keyword>
<protein>
    <submittedName>
        <fullName evidence="15">Coiled-coil protein</fullName>
    </submittedName>
</protein>
<feature type="region of interest" description="Disordered" evidence="11">
    <location>
        <begin position="2978"/>
        <end position="3010"/>
    </location>
</feature>
<keyword evidence="8" id="KW-1278">Translocase</keyword>
<reference evidence="15 17" key="1">
    <citation type="submission" date="2015-11" db="EMBL/GenBank/DDBJ databases">
        <title>Identification of large and diverse effector repertoires of 38 Legionella species.</title>
        <authorList>
            <person name="Burstein D."/>
            <person name="Amaro F."/>
            <person name="Zusman T."/>
            <person name="Lifshitz Z."/>
            <person name="Cohen O."/>
            <person name="Gilbert J.A."/>
            <person name="Pupko T."/>
            <person name="Shuman H.A."/>
            <person name="Segal G."/>
        </authorList>
    </citation>
    <scope>NUCLEOTIDE SEQUENCE [LARGE SCALE GENOMIC DNA]</scope>
    <source>
        <strain evidence="15 17">1762-AUS-E</strain>
    </source>
</reference>
<reference evidence="16 18" key="2">
    <citation type="submission" date="2018-12" db="EMBL/GenBank/DDBJ databases">
        <authorList>
            <consortium name="Pathogen Informatics"/>
        </authorList>
    </citation>
    <scope>NUCLEOTIDE SEQUENCE [LARGE SCALE GENOMIC DNA]</scope>
    <source>
        <strain evidence="16 18">NCTC12735</strain>
        <plasmid evidence="18">9</plasmid>
    </source>
</reference>
<evidence type="ECO:0000313" key="16">
    <source>
        <dbReference type="EMBL" id="VEH84755.1"/>
    </source>
</evidence>
<keyword evidence="6" id="KW-0067">ATP-binding</keyword>
<dbReference type="InterPro" id="IPR027417">
    <property type="entry name" value="P-loop_NTPase"/>
</dbReference>
<evidence type="ECO:0000313" key="18">
    <source>
        <dbReference type="Proteomes" id="UP000281170"/>
    </source>
</evidence>
<name>A0A0W0R2W3_9GAMM</name>